<dbReference type="AlphaFoldDB" id="A0AAV6RV73"/>
<accession>A0AAV6RV73</accession>
<proteinExistence type="predicted"/>
<comment type="caution">
    <text evidence="2">The sequence shown here is derived from an EMBL/GenBank/DDBJ whole genome shotgun (WGS) entry which is preliminary data.</text>
</comment>
<dbReference type="EMBL" id="JAGKHQ010000654">
    <property type="protein sequence ID" value="KAG7466597.1"/>
    <property type="molecule type" value="Genomic_DNA"/>
</dbReference>
<organism evidence="2 3">
    <name type="scientific">Solea senegalensis</name>
    <name type="common">Senegalese sole</name>
    <dbReference type="NCBI Taxonomy" id="28829"/>
    <lineage>
        <taxon>Eukaryota</taxon>
        <taxon>Metazoa</taxon>
        <taxon>Chordata</taxon>
        <taxon>Craniata</taxon>
        <taxon>Vertebrata</taxon>
        <taxon>Euteleostomi</taxon>
        <taxon>Actinopterygii</taxon>
        <taxon>Neopterygii</taxon>
        <taxon>Teleostei</taxon>
        <taxon>Neoteleostei</taxon>
        <taxon>Acanthomorphata</taxon>
        <taxon>Carangaria</taxon>
        <taxon>Pleuronectiformes</taxon>
        <taxon>Pleuronectoidei</taxon>
        <taxon>Soleidae</taxon>
        <taxon>Solea</taxon>
    </lineage>
</organism>
<reference evidence="2" key="2">
    <citation type="submission" date="2021-03" db="EMBL/GenBank/DDBJ databases">
        <authorList>
            <person name="Guerrero-Cozar I."/>
            <person name="Gomez-Garrido J."/>
            <person name="Berbel C."/>
            <person name="Martinez-Blanch J.F."/>
            <person name="Alioto T."/>
            <person name="Claros M.G."/>
            <person name="Gagnaire P.A."/>
            <person name="Manchado M."/>
        </authorList>
    </citation>
    <scope>NUCLEOTIDE SEQUENCE</scope>
    <source>
        <strain evidence="2">Sse05_10M</strain>
        <tissue evidence="2">Blood</tissue>
    </source>
</reference>
<dbReference type="Proteomes" id="UP000693946">
    <property type="component" value="Linkage Group LG17"/>
</dbReference>
<dbReference type="EMBL" id="JAGKHQ010000009">
    <property type="protein sequence ID" value="KAG7508573.1"/>
    <property type="molecule type" value="Genomic_DNA"/>
</dbReference>
<evidence type="ECO:0000313" key="1">
    <source>
        <dbReference type="EMBL" id="KAG7466597.1"/>
    </source>
</evidence>
<keyword evidence="3" id="KW-1185">Reference proteome</keyword>
<sequence>MNKQLTSLFHVFVQEILTSVDDDDSVFNHLCISDARRRNAERRLYIKRPQTAALCRLLICQEGHEKSCFSWTCQTVPQGRTGGGTAGQTTNASAPPCCVNAAKQKHKAAAGTL</sequence>
<evidence type="ECO:0000313" key="2">
    <source>
        <dbReference type="EMBL" id="KAG7508573.1"/>
    </source>
</evidence>
<evidence type="ECO:0000313" key="3">
    <source>
        <dbReference type="Proteomes" id="UP000693946"/>
    </source>
</evidence>
<name>A0AAV6RV73_SOLSE</name>
<protein>
    <submittedName>
        <fullName evidence="2">Uncharacterized protein</fullName>
    </submittedName>
</protein>
<gene>
    <name evidence="2" type="ORF">JOB18_017378</name>
    <name evidence="1" type="ORF">JOB18_027357</name>
</gene>
<reference evidence="2 3" key="1">
    <citation type="journal article" date="2021" name="Sci. Rep.">
        <title>Chromosome anchoring in Senegalese sole (Solea senegalensis) reveals sex-associated markers and genome rearrangements in flatfish.</title>
        <authorList>
            <person name="Guerrero-Cozar I."/>
            <person name="Gomez-Garrido J."/>
            <person name="Berbel C."/>
            <person name="Martinez-Blanch J.F."/>
            <person name="Alioto T."/>
            <person name="Claros M.G."/>
            <person name="Gagnaire P.A."/>
            <person name="Manchado M."/>
        </authorList>
    </citation>
    <scope>NUCLEOTIDE SEQUENCE [LARGE SCALE GENOMIC DNA]</scope>
    <source>
        <strain evidence="2">Sse05_10M</strain>
    </source>
</reference>